<dbReference type="InterPro" id="IPR012000">
    <property type="entry name" value="Thiamin_PyroP_enz_cen_dom"/>
</dbReference>
<dbReference type="InterPro" id="IPR045229">
    <property type="entry name" value="TPP_enz"/>
</dbReference>
<dbReference type="FunFam" id="3.40.50.970:FF:000007">
    <property type="entry name" value="Acetolactate synthase"/>
    <property type="match status" value="1"/>
</dbReference>
<gene>
    <name evidence="8" type="ORF">N7493_009216</name>
</gene>
<dbReference type="PROSITE" id="PS00187">
    <property type="entry name" value="TPP_ENZYMES"/>
    <property type="match status" value="1"/>
</dbReference>
<dbReference type="GO" id="GO:0030976">
    <property type="term" value="F:thiamine pyrophosphate binding"/>
    <property type="evidence" value="ECO:0007669"/>
    <property type="project" value="InterPro"/>
</dbReference>
<dbReference type="PANTHER" id="PTHR18968:SF13">
    <property type="entry name" value="ACETOLACTATE SYNTHASE CATALYTIC SUBUNIT, MITOCHONDRIAL"/>
    <property type="match status" value="1"/>
</dbReference>
<accession>A0AAD6HG35</accession>
<dbReference type="Pfam" id="PF00205">
    <property type="entry name" value="TPP_enzyme_M"/>
    <property type="match status" value="1"/>
</dbReference>
<dbReference type="InterPro" id="IPR012001">
    <property type="entry name" value="Thiamin_PyroP_enz_TPP-bd_dom"/>
</dbReference>
<dbReference type="InterPro" id="IPR011766">
    <property type="entry name" value="TPP_enzyme_TPP-bd"/>
</dbReference>
<evidence type="ECO:0000259" key="6">
    <source>
        <dbReference type="Pfam" id="PF02775"/>
    </source>
</evidence>
<feature type="domain" description="Thiamine pyrophosphate enzyme TPP-binding" evidence="6">
    <location>
        <begin position="355"/>
        <end position="502"/>
    </location>
</feature>
<dbReference type="Pfam" id="PF02775">
    <property type="entry name" value="TPP_enzyme_C"/>
    <property type="match status" value="1"/>
</dbReference>
<proteinExistence type="inferred from homology"/>
<dbReference type="CDD" id="cd07035">
    <property type="entry name" value="TPP_PYR_POX_like"/>
    <property type="match status" value="1"/>
</dbReference>
<keyword evidence="9" id="KW-1185">Reference proteome</keyword>
<comment type="cofactor">
    <cofactor evidence="1">
        <name>thiamine diphosphate</name>
        <dbReference type="ChEBI" id="CHEBI:58937"/>
    </cofactor>
</comment>
<keyword evidence="3 4" id="KW-0786">Thiamine pyrophosphate</keyword>
<evidence type="ECO:0000259" key="7">
    <source>
        <dbReference type="Pfam" id="PF02776"/>
    </source>
</evidence>
<dbReference type="GO" id="GO:0003984">
    <property type="term" value="F:acetolactate synthase activity"/>
    <property type="evidence" value="ECO:0007669"/>
    <property type="project" value="TreeGrafter"/>
</dbReference>
<dbReference type="InterPro" id="IPR029061">
    <property type="entry name" value="THDP-binding"/>
</dbReference>
<dbReference type="InterPro" id="IPR000399">
    <property type="entry name" value="TPP-bd_CS"/>
</dbReference>
<dbReference type="EMBL" id="JAQJAN010000013">
    <property type="protein sequence ID" value="KAJ5712748.1"/>
    <property type="molecule type" value="Genomic_DNA"/>
</dbReference>
<evidence type="ECO:0000256" key="3">
    <source>
        <dbReference type="ARBA" id="ARBA00023052"/>
    </source>
</evidence>
<name>A0AAD6HG35_9EURO</name>
<comment type="caution">
    <text evidence="8">The sequence shown here is derived from an EMBL/GenBank/DDBJ whole genome shotgun (WGS) entry which is preliminary data.</text>
</comment>
<dbReference type="CDD" id="cd02015">
    <property type="entry name" value="TPP_AHAS"/>
    <property type="match status" value="1"/>
</dbReference>
<evidence type="ECO:0000313" key="8">
    <source>
        <dbReference type="EMBL" id="KAJ5712748.1"/>
    </source>
</evidence>
<dbReference type="AlphaFoldDB" id="A0AAD6HG35"/>
<evidence type="ECO:0000259" key="5">
    <source>
        <dbReference type="Pfam" id="PF00205"/>
    </source>
</evidence>
<feature type="domain" description="Thiamine pyrophosphate enzyme central" evidence="5">
    <location>
        <begin position="190"/>
        <end position="294"/>
    </location>
</feature>
<dbReference type="GO" id="GO:0050660">
    <property type="term" value="F:flavin adenine dinucleotide binding"/>
    <property type="evidence" value="ECO:0007669"/>
    <property type="project" value="TreeGrafter"/>
</dbReference>
<reference evidence="8" key="2">
    <citation type="submission" date="2023-01" db="EMBL/GenBank/DDBJ databases">
        <authorList>
            <person name="Petersen C."/>
        </authorList>
    </citation>
    <scope>NUCLEOTIDE SEQUENCE</scope>
    <source>
        <strain evidence="8">IBT 17514</strain>
    </source>
</reference>
<dbReference type="Gene3D" id="3.40.50.1220">
    <property type="entry name" value="TPP-binding domain"/>
    <property type="match status" value="1"/>
</dbReference>
<feature type="domain" description="Thiamine pyrophosphate enzyme N-terminal TPP-binding" evidence="7">
    <location>
        <begin position="1"/>
        <end position="89"/>
    </location>
</feature>
<evidence type="ECO:0000256" key="2">
    <source>
        <dbReference type="ARBA" id="ARBA00007812"/>
    </source>
</evidence>
<dbReference type="SUPFAM" id="SSF52467">
    <property type="entry name" value="DHS-like NAD/FAD-binding domain"/>
    <property type="match status" value="1"/>
</dbReference>
<dbReference type="GO" id="GO:0005739">
    <property type="term" value="C:mitochondrion"/>
    <property type="evidence" value="ECO:0007669"/>
    <property type="project" value="TreeGrafter"/>
</dbReference>
<sequence length="531" mass="58223">MPVFDALHNNPHFEFFLPRHEQGGSHMVQGYARISKKVGVLLVTSGPGATNLVTPLQDALKDGTPLVALTGEVPTYTMGTDAFQEADFIGITTPCTKWNRVVPDIRDLPAQMNDAFRIATSGRPGPVLVVLPKDVTTAVLEDPIRLNSFQSIPTLDCPLLESKLFKANRSASIQRCAELINQAQRPVIYAVTTSLLGLGCFDERDPKSLPMLGMHGTVYANKAIQAADLILALGARFDDRAIADPTRFAPATKEASKEQRGGIIHFEIHPPHINKAIQCDEFVLGDVTTALTELLPYFQKVESRPEWMGQISDWKKTYPMQPTIPLDAKISPEYVIMLLSELTEKTNKRTIITTGAGSHQMWAAQYFRWTGNRSLVTPGGAGTMGFGIPAALGAQIAEPDAMVIDIDGDASLGMSLHEMASATECGLPIKILVINNNVQSMITQWQDLYFGKRHFGVHQRNADFVNVADGMNFKAQRVDATADVQAKLEWFIHSEGLVLLDVKVNDKVPVLPWVPTGKSLDEMMIDASQLP</sequence>
<dbReference type="SUPFAM" id="SSF52518">
    <property type="entry name" value="Thiamin diphosphate-binding fold (THDP-binding)"/>
    <property type="match status" value="2"/>
</dbReference>
<dbReference type="GO" id="GO:0009099">
    <property type="term" value="P:L-valine biosynthetic process"/>
    <property type="evidence" value="ECO:0007669"/>
    <property type="project" value="TreeGrafter"/>
</dbReference>
<comment type="similarity">
    <text evidence="2 4">Belongs to the TPP enzyme family.</text>
</comment>
<organism evidence="8 9">
    <name type="scientific">Penicillium malachiteum</name>
    <dbReference type="NCBI Taxonomy" id="1324776"/>
    <lineage>
        <taxon>Eukaryota</taxon>
        <taxon>Fungi</taxon>
        <taxon>Dikarya</taxon>
        <taxon>Ascomycota</taxon>
        <taxon>Pezizomycotina</taxon>
        <taxon>Eurotiomycetes</taxon>
        <taxon>Eurotiomycetidae</taxon>
        <taxon>Eurotiales</taxon>
        <taxon>Aspergillaceae</taxon>
        <taxon>Penicillium</taxon>
    </lineage>
</organism>
<dbReference type="InterPro" id="IPR029035">
    <property type="entry name" value="DHS-like_NAD/FAD-binding_dom"/>
</dbReference>
<dbReference type="PANTHER" id="PTHR18968">
    <property type="entry name" value="THIAMINE PYROPHOSPHATE ENZYMES"/>
    <property type="match status" value="1"/>
</dbReference>
<dbReference type="Proteomes" id="UP001215712">
    <property type="component" value="Unassembled WGS sequence"/>
</dbReference>
<evidence type="ECO:0000313" key="9">
    <source>
        <dbReference type="Proteomes" id="UP001215712"/>
    </source>
</evidence>
<dbReference type="Gene3D" id="3.40.50.970">
    <property type="match status" value="2"/>
</dbReference>
<protein>
    <submittedName>
        <fullName evidence="8">Thiamine pyrophosphate enzyme C-terminal TPP-binding</fullName>
    </submittedName>
</protein>
<evidence type="ECO:0000256" key="4">
    <source>
        <dbReference type="RuleBase" id="RU362132"/>
    </source>
</evidence>
<dbReference type="GO" id="GO:0000287">
    <property type="term" value="F:magnesium ion binding"/>
    <property type="evidence" value="ECO:0007669"/>
    <property type="project" value="InterPro"/>
</dbReference>
<reference evidence="8" key="1">
    <citation type="journal article" date="2023" name="IMA Fungus">
        <title>Comparative genomic study of the Penicillium genus elucidates a diverse pangenome and 15 lateral gene transfer events.</title>
        <authorList>
            <person name="Petersen C."/>
            <person name="Sorensen T."/>
            <person name="Nielsen M.R."/>
            <person name="Sondergaard T.E."/>
            <person name="Sorensen J.L."/>
            <person name="Fitzpatrick D.A."/>
            <person name="Frisvad J.C."/>
            <person name="Nielsen K.L."/>
        </authorList>
    </citation>
    <scope>NUCLEOTIDE SEQUENCE</scope>
    <source>
        <strain evidence="8">IBT 17514</strain>
    </source>
</reference>
<dbReference type="GO" id="GO:0005948">
    <property type="term" value="C:acetolactate synthase complex"/>
    <property type="evidence" value="ECO:0007669"/>
    <property type="project" value="TreeGrafter"/>
</dbReference>
<dbReference type="GO" id="GO:0009097">
    <property type="term" value="P:isoleucine biosynthetic process"/>
    <property type="evidence" value="ECO:0007669"/>
    <property type="project" value="TreeGrafter"/>
</dbReference>
<evidence type="ECO:0000256" key="1">
    <source>
        <dbReference type="ARBA" id="ARBA00001964"/>
    </source>
</evidence>
<dbReference type="InterPro" id="IPR039368">
    <property type="entry name" value="AHAS_TPP"/>
</dbReference>
<dbReference type="Pfam" id="PF02776">
    <property type="entry name" value="TPP_enzyme_N"/>
    <property type="match status" value="1"/>
</dbReference>